<dbReference type="CDD" id="cd00158">
    <property type="entry name" value="RHOD"/>
    <property type="match status" value="1"/>
</dbReference>
<dbReference type="Proteomes" id="UP000051184">
    <property type="component" value="Unassembled WGS sequence"/>
</dbReference>
<dbReference type="InterPro" id="IPR001763">
    <property type="entry name" value="Rhodanese-like_dom"/>
</dbReference>
<proteinExistence type="predicted"/>
<dbReference type="Pfam" id="PF00581">
    <property type="entry name" value="Rhodanese"/>
    <property type="match status" value="1"/>
</dbReference>
<accession>A0A0P1INK0</accession>
<evidence type="ECO:0000259" key="2">
    <source>
        <dbReference type="PROSITE" id="PS50206"/>
    </source>
</evidence>
<sequence length="155" mass="16342">MPSDLTRRTVGLALIAAAVSPTLAVAQTAKIWSSDSAYNALRQDRVRMIDVRSRPEWADTGIAEGAWPISMHEDRFPERLFSARAMAEGRPVALICATGGRSGSVMRSLQQAGYSDFVDVSEGMLGSAAGQGWIAAGHPVVSMEAALAALPEGLA</sequence>
<dbReference type="STRING" id="1715691.TA5113_03304"/>
<evidence type="ECO:0000313" key="3">
    <source>
        <dbReference type="EMBL" id="CUK25105.1"/>
    </source>
</evidence>
<evidence type="ECO:0000256" key="1">
    <source>
        <dbReference type="SAM" id="SignalP"/>
    </source>
</evidence>
<feature type="chain" id="PRO_5006065463" evidence="1">
    <location>
        <begin position="27"/>
        <end position="155"/>
    </location>
</feature>
<dbReference type="OrthoDB" id="9812109at2"/>
<keyword evidence="4" id="KW-1185">Reference proteome</keyword>
<gene>
    <name evidence="3" type="ORF">TA5114_00895</name>
</gene>
<dbReference type="PROSITE" id="PS50206">
    <property type="entry name" value="RHODANESE_3"/>
    <property type="match status" value="1"/>
</dbReference>
<feature type="domain" description="Rhodanese" evidence="2">
    <location>
        <begin position="42"/>
        <end position="142"/>
    </location>
</feature>
<dbReference type="Gene3D" id="3.40.250.10">
    <property type="entry name" value="Rhodanese-like domain"/>
    <property type="match status" value="1"/>
</dbReference>
<name>A0A0P1INK0_9RHOB</name>
<protein>
    <submittedName>
        <fullName evidence="3">Molybdopterin biosynthesis protein MoeB</fullName>
    </submittedName>
</protein>
<dbReference type="RefSeq" id="WP_058314112.1">
    <property type="nucleotide sequence ID" value="NZ_CYTO01000026.1"/>
</dbReference>
<dbReference type="AlphaFoldDB" id="A0A0P1INK0"/>
<dbReference type="EMBL" id="CYUE01000007">
    <property type="protein sequence ID" value="CUK25105.1"/>
    <property type="molecule type" value="Genomic_DNA"/>
</dbReference>
<keyword evidence="1" id="KW-0732">Signal</keyword>
<dbReference type="SUPFAM" id="SSF52821">
    <property type="entry name" value="Rhodanese/Cell cycle control phosphatase"/>
    <property type="match status" value="1"/>
</dbReference>
<organism evidence="3 4">
    <name type="scientific">Cognatishimia activa</name>
    <dbReference type="NCBI Taxonomy" id="1715691"/>
    <lineage>
        <taxon>Bacteria</taxon>
        <taxon>Pseudomonadati</taxon>
        <taxon>Pseudomonadota</taxon>
        <taxon>Alphaproteobacteria</taxon>
        <taxon>Rhodobacterales</taxon>
        <taxon>Paracoccaceae</taxon>
        <taxon>Cognatishimia</taxon>
    </lineage>
</organism>
<dbReference type="InterPro" id="IPR036873">
    <property type="entry name" value="Rhodanese-like_dom_sf"/>
</dbReference>
<feature type="signal peptide" evidence="1">
    <location>
        <begin position="1"/>
        <end position="26"/>
    </location>
</feature>
<reference evidence="4" key="1">
    <citation type="submission" date="2015-09" db="EMBL/GenBank/DDBJ databases">
        <authorList>
            <person name="Rodrigo-Torres Lidia"/>
            <person name="Arahal R.David."/>
        </authorList>
    </citation>
    <scope>NUCLEOTIDE SEQUENCE [LARGE SCALE GENOMIC DNA]</scope>
    <source>
        <strain evidence="4">CECT 5114</strain>
    </source>
</reference>
<evidence type="ECO:0000313" key="4">
    <source>
        <dbReference type="Proteomes" id="UP000051184"/>
    </source>
</evidence>